<comment type="caution">
    <text evidence="2">The sequence shown here is derived from an EMBL/GenBank/DDBJ whole genome shotgun (WGS) entry which is preliminary data.</text>
</comment>
<feature type="transmembrane region" description="Helical" evidence="1">
    <location>
        <begin position="56"/>
        <end position="77"/>
    </location>
</feature>
<keyword evidence="1" id="KW-0812">Transmembrane</keyword>
<keyword evidence="1" id="KW-1133">Transmembrane helix</keyword>
<sequence>MDQSLLVLLPPLVLFAVSLFVIAKKYRGYVEEDHLGEIRLVSPALKLVKNIVKKSFISVEMLLIFLTLYVSAFNSSYATTFIFSSYSLDIKTDFNLLAVSDTIVPTDILDKIGHKYVTVIQVFTPLQIDEKNFYVLLIRCSIDYYSNSNNRLFTILLDYCVNEDTVLIDRNSGISEKSVTKLLGNNITITKVDMTPLINVELIPGVYVVHSIGTIGGLSLKIEDPEKLIIIPFTRITIENICSRYCSSKTVIIGFDDYNVYRDIFDELVARFNYVVLKEPTQPGVRVYSRSYVPTVKSIISLVISFVISVIMVYTVSGGLVEKLIDMGHTLFIEGITKELFIAIATLGILLTVMSMFLPILILSSLGILKTLAIVTYLISSITSTYIITSQLSSRIGKYKPQSISSTFSYIVDRYVPNDVLVECFKSFLINDDFFNIDEIESVVEESYYMIRIELIYRRALTTVSSVEIYVERIDHGVKYTVIVDVWSVEDLTNRTLSSIQRLALSKVVGGVISCIES</sequence>
<dbReference type="EMBL" id="DTCA01000115">
    <property type="protein sequence ID" value="HGM07516.1"/>
    <property type="molecule type" value="Genomic_DNA"/>
</dbReference>
<accession>A0A7C4H520</accession>
<feature type="transmembrane region" description="Helical" evidence="1">
    <location>
        <begin position="299"/>
        <end position="320"/>
    </location>
</feature>
<feature type="transmembrane region" description="Helical" evidence="1">
    <location>
        <begin position="6"/>
        <end position="23"/>
    </location>
</feature>
<evidence type="ECO:0000313" key="2">
    <source>
        <dbReference type="EMBL" id="HGM07516.1"/>
    </source>
</evidence>
<keyword evidence="1" id="KW-0472">Membrane</keyword>
<protein>
    <submittedName>
        <fullName evidence="2">Uncharacterized protein</fullName>
    </submittedName>
</protein>
<dbReference type="AlphaFoldDB" id="A0A7C4H520"/>
<reference evidence="2" key="1">
    <citation type="journal article" date="2020" name="mSystems">
        <title>Genome- and Community-Level Interaction Insights into Carbon Utilization and Element Cycling Functions of Hydrothermarchaeota in Hydrothermal Sediment.</title>
        <authorList>
            <person name="Zhou Z."/>
            <person name="Liu Y."/>
            <person name="Xu W."/>
            <person name="Pan J."/>
            <person name="Luo Z.H."/>
            <person name="Li M."/>
        </authorList>
    </citation>
    <scope>NUCLEOTIDE SEQUENCE [LARGE SCALE GENOMIC DNA]</scope>
    <source>
        <strain evidence="2">SpSt-658</strain>
    </source>
</reference>
<feature type="transmembrane region" description="Helical" evidence="1">
    <location>
        <begin position="368"/>
        <end position="388"/>
    </location>
</feature>
<organism evidence="2">
    <name type="scientific">Ignisphaera aggregans</name>
    <dbReference type="NCBI Taxonomy" id="334771"/>
    <lineage>
        <taxon>Archaea</taxon>
        <taxon>Thermoproteota</taxon>
        <taxon>Thermoprotei</taxon>
        <taxon>Desulfurococcales</taxon>
        <taxon>Desulfurococcaceae</taxon>
        <taxon>Ignisphaera</taxon>
    </lineage>
</organism>
<proteinExistence type="predicted"/>
<feature type="transmembrane region" description="Helical" evidence="1">
    <location>
        <begin position="340"/>
        <end position="362"/>
    </location>
</feature>
<gene>
    <name evidence="2" type="ORF">ENU31_03805</name>
</gene>
<name>A0A7C4H520_9CREN</name>
<evidence type="ECO:0000256" key="1">
    <source>
        <dbReference type="SAM" id="Phobius"/>
    </source>
</evidence>